<gene>
    <name evidence="2" type="ORF">H257_10973</name>
</gene>
<dbReference type="RefSeq" id="XP_009836040.1">
    <property type="nucleotide sequence ID" value="XM_009837738.1"/>
</dbReference>
<dbReference type="AlphaFoldDB" id="W4G3U1"/>
<organism evidence="2">
    <name type="scientific">Aphanomyces astaci</name>
    <name type="common">Crayfish plague agent</name>
    <dbReference type="NCBI Taxonomy" id="112090"/>
    <lineage>
        <taxon>Eukaryota</taxon>
        <taxon>Sar</taxon>
        <taxon>Stramenopiles</taxon>
        <taxon>Oomycota</taxon>
        <taxon>Saprolegniomycetes</taxon>
        <taxon>Saprolegniales</taxon>
        <taxon>Verrucalvaceae</taxon>
        <taxon>Aphanomyces</taxon>
    </lineage>
</organism>
<evidence type="ECO:0008006" key="3">
    <source>
        <dbReference type="Google" id="ProtNLM"/>
    </source>
</evidence>
<dbReference type="EMBL" id="KI913144">
    <property type="protein sequence ID" value="ETV74382.1"/>
    <property type="molecule type" value="Genomic_DNA"/>
</dbReference>
<dbReference type="VEuPathDB" id="FungiDB:H257_10973"/>
<evidence type="ECO:0000256" key="1">
    <source>
        <dbReference type="SAM" id="MobiDB-lite"/>
    </source>
</evidence>
<sequence>MSGLVAPETLPLPDDILTFTDHATGETHRTTLQHVIDFAFVIDGENTTESHRPLGSSYCDDPSLIRALHPNPVVQPTASVTTVSFPTGPPALPPYRRQLLQPSLHIDAFLQQELPSPLPSPLEAPCISLADDQAASQAQRVSRAAARSQRAVHRTLISPTLVHLPPMELTSRLSCDPWIGFTPHPGIFTYLYDLSFGSGSLSVAHFLPLTDHERRTWNDDAAVNPRNFSASVSPPRPRSLQSAQAILYALDTLDAFFLPSAYGSPTASQYFSCTKRFCTALNRRFPIAPLSVPVVVAWLDDQFHSFGSAIATDFQYARRPSVHTQSFTTFDIDGPASYQLQMSITQAYPVSQPTRTVHHKPTRHSNTTVQSDSIGQHSTAQHSRVGIPPAVRDNILTSDGKVAPSTIVTTDYIMGPPNPIDTTVHTHTRSTNCVASLSHTMYGQSVNSCTNKDKLSLVEWPKFLHVTRRINALRASLAPNTAIKGMIGDVVSAYRHLSASCTDTVWFGLAVPEAGVIGIDMSAPFGWCGSPNIYCAFGNGISWLVSRESRALLLPKMSSDHRPFWGFNYIDDHILIEQDIGHRLSCANNALRLAMMATLGPTSLNLQKFTPW</sequence>
<name>W4G3U1_APHAT</name>
<feature type="region of interest" description="Disordered" evidence="1">
    <location>
        <begin position="355"/>
        <end position="385"/>
    </location>
</feature>
<feature type="compositionally biased region" description="Polar residues" evidence="1">
    <location>
        <begin position="364"/>
        <end position="382"/>
    </location>
</feature>
<accession>W4G3U1</accession>
<evidence type="ECO:0000313" key="2">
    <source>
        <dbReference type="EMBL" id="ETV74382.1"/>
    </source>
</evidence>
<reference evidence="2" key="1">
    <citation type="submission" date="2013-12" db="EMBL/GenBank/DDBJ databases">
        <title>The Genome Sequence of Aphanomyces astaci APO3.</title>
        <authorList>
            <consortium name="The Broad Institute Genomics Platform"/>
            <person name="Russ C."/>
            <person name="Tyler B."/>
            <person name="van West P."/>
            <person name="Dieguez-Uribeondo J."/>
            <person name="Young S.K."/>
            <person name="Zeng Q."/>
            <person name="Gargeya S."/>
            <person name="Fitzgerald M."/>
            <person name="Abouelleil A."/>
            <person name="Alvarado L."/>
            <person name="Chapman S.B."/>
            <person name="Gainer-Dewar J."/>
            <person name="Goldberg J."/>
            <person name="Griggs A."/>
            <person name="Gujja S."/>
            <person name="Hansen M."/>
            <person name="Howarth C."/>
            <person name="Imamovic A."/>
            <person name="Ireland A."/>
            <person name="Larimer J."/>
            <person name="McCowan C."/>
            <person name="Murphy C."/>
            <person name="Pearson M."/>
            <person name="Poon T.W."/>
            <person name="Priest M."/>
            <person name="Roberts A."/>
            <person name="Saif S."/>
            <person name="Shea T."/>
            <person name="Sykes S."/>
            <person name="Wortman J."/>
            <person name="Nusbaum C."/>
            <person name="Birren B."/>
        </authorList>
    </citation>
    <scope>NUCLEOTIDE SEQUENCE [LARGE SCALE GENOMIC DNA]</scope>
    <source>
        <strain evidence="2">APO3</strain>
    </source>
</reference>
<dbReference type="GeneID" id="20812969"/>
<proteinExistence type="predicted"/>
<protein>
    <recommendedName>
        <fullName evidence="3">Reverse transcriptase domain-containing protein</fullName>
    </recommendedName>
</protein>
<dbReference type="OrthoDB" id="123817at2759"/>